<keyword evidence="1" id="KW-0472">Membrane</keyword>
<feature type="transmembrane region" description="Helical" evidence="1">
    <location>
        <begin position="12"/>
        <end position="34"/>
    </location>
</feature>
<evidence type="ECO:0000313" key="2">
    <source>
        <dbReference type="EMBL" id="AFL50515.1"/>
    </source>
</evidence>
<dbReference type="eggNOG" id="ENOG50338H4">
    <property type="taxonomic scope" value="Bacteria"/>
</dbReference>
<organism evidence="2 3">
    <name type="scientific">Sinorhizobium fredii (strain USDA 257)</name>
    <dbReference type="NCBI Taxonomy" id="1185652"/>
    <lineage>
        <taxon>Bacteria</taxon>
        <taxon>Pseudomonadati</taxon>
        <taxon>Pseudomonadota</taxon>
        <taxon>Alphaproteobacteria</taxon>
        <taxon>Hyphomicrobiales</taxon>
        <taxon>Rhizobiaceae</taxon>
        <taxon>Sinorhizobium/Ensifer group</taxon>
        <taxon>Sinorhizobium</taxon>
    </lineage>
</organism>
<evidence type="ECO:0000256" key="1">
    <source>
        <dbReference type="SAM" id="Phobius"/>
    </source>
</evidence>
<feature type="transmembrane region" description="Helical" evidence="1">
    <location>
        <begin position="46"/>
        <end position="64"/>
    </location>
</feature>
<dbReference type="KEGG" id="sfd:USDA257_c19290"/>
<dbReference type="EMBL" id="CP003563">
    <property type="protein sequence ID" value="AFL50515.1"/>
    <property type="molecule type" value="Genomic_DNA"/>
</dbReference>
<dbReference type="AlphaFoldDB" id="I3X3Q9"/>
<gene>
    <name evidence="2" type="ORF">USDA257_c19290</name>
</gene>
<keyword evidence="1" id="KW-0812">Transmembrane</keyword>
<dbReference type="InterPro" id="IPR021529">
    <property type="entry name" value="DUF2798"/>
</dbReference>
<dbReference type="Proteomes" id="UP000006180">
    <property type="component" value="Chromosome"/>
</dbReference>
<keyword evidence="1" id="KW-1133">Transmembrane helix</keyword>
<evidence type="ECO:0000313" key="3">
    <source>
        <dbReference type="Proteomes" id="UP000006180"/>
    </source>
</evidence>
<dbReference type="RefSeq" id="WP_014762688.1">
    <property type="nucleotide sequence ID" value="NC_018000.1"/>
</dbReference>
<proteinExistence type="predicted"/>
<dbReference type="Pfam" id="PF11391">
    <property type="entry name" value="DUF2798"/>
    <property type="match status" value="1"/>
</dbReference>
<reference evidence="2 3" key="1">
    <citation type="journal article" date="2012" name="J. Bacteriol.">
        <title>Complete genome sequence of the broad-host-range strain Sinorhizobium fredii USDA257.</title>
        <authorList>
            <person name="Schuldes J."/>
            <person name="Rodriguez Orbegoso M."/>
            <person name="Schmeisser C."/>
            <person name="Krishnan H.B."/>
            <person name="Daniel R."/>
            <person name="Streit W.R."/>
        </authorList>
    </citation>
    <scope>NUCLEOTIDE SEQUENCE [LARGE SCALE GENOMIC DNA]</scope>
    <source>
        <strain evidence="2 3">USDA 257</strain>
    </source>
</reference>
<evidence type="ECO:0008006" key="4">
    <source>
        <dbReference type="Google" id="ProtNLM"/>
    </source>
</evidence>
<dbReference type="PATRIC" id="fig|1185652.3.peg.1997"/>
<accession>I3X3Q9</accession>
<protein>
    <recommendedName>
        <fullName evidence="4">Transmembrane protein</fullName>
    </recommendedName>
</protein>
<sequence>MDTHFKRKIAFALSMGIVTTGLISFTLLALNLGFSRGFVLTWLRSWSIAYLIVVPVILLVGPRLQAQVDRVVR</sequence>
<name>I3X3Q9_SINF2</name>
<dbReference type="HOGENOM" id="CLU_173298_4_0_5"/>